<feature type="non-terminal residue" evidence="1">
    <location>
        <position position="1"/>
    </location>
</feature>
<reference evidence="1" key="1">
    <citation type="submission" date="2018-06" db="EMBL/GenBank/DDBJ databases">
        <authorList>
            <person name="Zhirakovskaya E."/>
        </authorList>
    </citation>
    <scope>NUCLEOTIDE SEQUENCE</scope>
</reference>
<organism evidence="1">
    <name type="scientific">hydrothermal vent metagenome</name>
    <dbReference type="NCBI Taxonomy" id="652676"/>
    <lineage>
        <taxon>unclassified sequences</taxon>
        <taxon>metagenomes</taxon>
        <taxon>ecological metagenomes</taxon>
    </lineage>
</organism>
<accession>A0A3B1AWF0</accession>
<protein>
    <submittedName>
        <fullName evidence="1">Uncharacterized protein</fullName>
    </submittedName>
</protein>
<dbReference type="AlphaFoldDB" id="A0A3B1AWF0"/>
<evidence type="ECO:0000313" key="1">
    <source>
        <dbReference type="EMBL" id="VAX02560.1"/>
    </source>
</evidence>
<gene>
    <name evidence="1" type="ORF">MNBD_GAMMA19-1142</name>
</gene>
<sequence>QDGATIIPVPTPAHPTLQAALDALGGAGVVEITDNGRYEETLTVSVADNAGIELRAANGRNPHLALTGPLTVNGGEGSRFSINGCLLSGDLLTVPDTGTNNLSQLEIVHCTWVPGRTLDADGNPLTPAAVSISVALANVSVSIERAITGALRMVPESRLALFDSIVDATDAEAVAFSGLDDNSPGATLSATASTVIGKIHAREFDTVNNCILLARLSAADTWNAPVWTERKQTGCVRFSFLPFNAIVPRRYRCQPDSADSARRLSPRFTSLNFGQAAYGQLSQLTAEAIWRGADDESEMGAFHHLYAPQRDRNLRIRLREYLRVGLEAGLFYET</sequence>
<dbReference type="EMBL" id="UOFV01000324">
    <property type="protein sequence ID" value="VAX02560.1"/>
    <property type="molecule type" value="Genomic_DNA"/>
</dbReference>
<proteinExistence type="predicted"/>
<name>A0A3B1AWF0_9ZZZZ</name>